<accession>A0A0F5HQ47</accession>
<comment type="caution">
    <text evidence="1">The sequence shown here is derived from an EMBL/GenBank/DDBJ whole genome shotgun (WGS) entry which is preliminary data.</text>
</comment>
<dbReference type="EMBL" id="JWIR02000073">
    <property type="protein sequence ID" value="KKB35383.1"/>
    <property type="molecule type" value="Genomic_DNA"/>
</dbReference>
<evidence type="ECO:0000313" key="1">
    <source>
        <dbReference type="EMBL" id="KKB35383.1"/>
    </source>
</evidence>
<keyword evidence="2" id="KW-1185">Reference proteome</keyword>
<dbReference type="AlphaFoldDB" id="A0A0F5HQ47"/>
<dbReference type="STRING" id="1221996.QY95_03517"/>
<dbReference type="Proteomes" id="UP000031563">
    <property type="component" value="Unassembled WGS sequence"/>
</dbReference>
<sequence>MLQNKKNRLALQRIGLASFRVILFGEARRAMHEFAPFFYKIFVIWS</sequence>
<organism evidence="1 2">
    <name type="scientific">Bacillus thermotolerans</name>
    <name type="common">Quasibacillus thermotolerans</name>
    <dbReference type="NCBI Taxonomy" id="1221996"/>
    <lineage>
        <taxon>Bacteria</taxon>
        <taxon>Bacillati</taxon>
        <taxon>Bacillota</taxon>
        <taxon>Bacilli</taxon>
        <taxon>Bacillales</taxon>
        <taxon>Bacillaceae</taxon>
        <taxon>Bacillus</taxon>
    </lineage>
</organism>
<reference evidence="1" key="1">
    <citation type="submission" date="2015-02" db="EMBL/GenBank/DDBJ databases">
        <title>Genome Assembly of Bacillaceae bacterium MTCC 8252.</title>
        <authorList>
            <person name="Verma A."/>
            <person name="Khatri I."/>
            <person name="Mual P."/>
            <person name="Subramanian S."/>
            <person name="Krishnamurthi S."/>
        </authorList>
    </citation>
    <scope>NUCLEOTIDE SEQUENCE [LARGE SCALE GENOMIC DNA]</scope>
    <source>
        <strain evidence="1">MTCC 8252</strain>
    </source>
</reference>
<proteinExistence type="predicted"/>
<evidence type="ECO:0000313" key="2">
    <source>
        <dbReference type="Proteomes" id="UP000031563"/>
    </source>
</evidence>
<name>A0A0F5HQ47_BACTR</name>
<protein>
    <submittedName>
        <fullName evidence="1">Uncharacterized protein</fullName>
    </submittedName>
</protein>
<gene>
    <name evidence="1" type="ORF">QY95_03517</name>
</gene>